<proteinExistence type="predicted"/>
<dbReference type="EMBL" id="VSSQ01133399">
    <property type="protein sequence ID" value="MPN59413.1"/>
    <property type="molecule type" value="Genomic_DNA"/>
</dbReference>
<organism evidence="1">
    <name type="scientific">bioreactor metagenome</name>
    <dbReference type="NCBI Taxonomy" id="1076179"/>
    <lineage>
        <taxon>unclassified sequences</taxon>
        <taxon>metagenomes</taxon>
        <taxon>ecological metagenomes</taxon>
    </lineage>
</organism>
<name>A0A645JIG2_9ZZZZ</name>
<accession>A0A645JIG2</accession>
<reference evidence="1" key="1">
    <citation type="submission" date="2019-08" db="EMBL/GenBank/DDBJ databases">
        <authorList>
            <person name="Kucharzyk K."/>
            <person name="Murdoch R.W."/>
            <person name="Higgins S."/>
            <person name="Loffler F."/>
        </authorList>
    </citation>
    <scope>NUCLEOTIDE SEQUENCE</scope>
</reference>
<protein>
    <submittedName>
        <fullName evidence="1">Uncharacterized protein</fullName>
    </submittedName>
</protein>
<evidence type="ECO:0000313" key="1">
    <source>
        <dbReference type="EMBL" id="MPN59413.1"/>
    </source>
</evidence>
<sequence>MIPLADRITAHVLRKMLAQVLRHGQEMQDVFFYGDGLVLCLGQLTDHSDAQESALSVRYAEIVRSFF</sequence>
<comment type="caution">
    <text evidence="1">The sequence shown here is derived from an EMBL/GenBank/DDBJ whole genome shotgun (WGS) entry which is preliminary data.</text>
</comment>
<dbReference type="AlphaFoldDB" id="A0A645JIG2"/>
<gene>
    <name evidence="1" type="ORF">SDC9_207134</name>
</gene>